<protein>
    <submittedName>
        <fullName evidence="3">DUF3099 domain-containing protein</fullName>
    </submittedName>
</protein>
<feature type="region of interest" description="Disordered" evidence="1">
    <location>
        <begin position="68"/>
        <end position="149"/>
    </location>
</feature>
<dbReference type="OrthoDB" id="4229919at2"/>
<sequence length="149" mass="15617">MTSVGRSHQQDINSRMLKYSITMGIRVLCFGLIFVLPSPWRWVAAVGAIFLPYVAVLIANAGRERLPVSWGSGRSLRDVPSPHRDQPVAEPSALRPVQVVRGETVDGAREGAAGDAPGAGAAAPAQRAGAEPPTPGTATDDDPPQARAS</sequence>
<keyword evidence="2" id="KW-1133">Transmembrane helix</keyword>
<feature type="compositionally biased region" description="Basic and acidic residues" evidence="1">
    <location>
        <begin position="75"/>
        <end position="87"/>
    </location>
</feature>
<evidence type="ECO:0000256" key="1">
    <source>
        <dbReference type="SAM" id="MobiDB-lite"/>
    </source>
</evidence>
<dbReference type="InterPro" id="IPR021449">
    <property type="entry name" value="DUF3099"/>
</dbReference>
<feature type="compositionally biased region" description="Low complexity" evidence="1">
    <location>
        <begin position="110"/>
        <end position="131"/>
    </location>
</feature>
<comment type="caution">
    <text evidence="3">The sequence shown here is derived from an EMBL/GenBank/DDBJ whole genome shotgun (WGS) entry which is preliminary data.</text>
</comment>
<reference evidence="3 4" key="1">
    <citation type="submission" date="2019-07" db="EMBL/GenBank/DDBJ databases">
        <title>Quadrisphaera sp. strain DD2A genome sequencing and assembly.</title>
        <authorList>
            <person name="Kim I."/>
        </authorList>
    </citation>
    <scope>NUCLEOTIDE SEQUENCE [LARGE SCALE GENOMIC DNA]</scope>
    <source>
        <strain evidence="3 4">DD2A</strain>
    </source>
</reference>
<organism evidence="3 4">
    <name type="scientific">Quadrisphaera setariae</name>
    <dbReference type="NCBI Taxonomy" id="2593304"/>
    <lineage>
        <taxon>Bacteria</taxon>
        <taxon>Bacillati</taxon>
        <taxon>Actinomycetota</taxon>
        <taxon>Actinomycetes</taxon>
        <taxon>Kineosporiales</taxon>
        <taxon>Kineosporiaceae</taxon>
        <taxon>Quadrisphaera</taxon>
    </lineage>
</organism>
<feature type="transmembrane region" description="Helical" evidence="2">
    <location>
        <begin position="42"/>
        <end position="62"/>
    </location>
</feature>
<dbReference type="AlphaFoldDB" id="A0A5C8ZKM5"/>
<feature type="transmembrane region" description="Helical" evidence="2">
    <location>
        <begin position="16"/>
        <end position="36"/>
    </location>
</feature>
<keyword evidence="2" id="KW-0472">Membrane</keyword>
<evidence type="ECO:0000256" key="2">
    <source>
        <dbReference type="SAM" id="Phobius"/>
    </source>
</evidence>
<gene>
    <name evidence="3" type="ORF">FMM08_04750</name>
</gene>
<dbReference type="Pfam" id="PF11298">
    <property type="entry name" value="DUF3099"/>
    <property type="match status" value="1"/>
</dbReference>
<keyword evidence="2" id="KW-0812">Transmembrane</keyword>
<name>A0A5C8ZKM5_9ACTN</name>
<dbReference type="EMBL" id="VKAC01000002">
    <property type="protein sequence ID" value="TXR57688.1"/>
    <property type="molecule type" value="Genomic_DNA"/>
</dbReference>
<evidence type="ECO:0000313" key="4">
    <source>
        <dbReference type="Proteomes" id="UP000321234"/>
    </source>
</evidence>
<proteinExistence type="predicted"/>
<keyword evidence="4" id="KW-1185">Reference proteome</keyword>
<dbReference type="Proteomes" id="UP000321234">
    <property type="component" value="Unassembled WGS sequence"/>
</dbReference>
<accession>A0A5C8ZKM5</accession>
<evidence type="ECO:0000313" key="3">
    <source>
        <dbReference type="EMBL" id="TXR57688.1"/>
    </source>
</evidence>